<evidence type="ECO:0000313" key="10">
    <source>
        <dbReference type="EMBL" id="PMC58156.1"/>
    </source>
</evidence>
<dbReference type="Proteomes" id="UP000235682">
    <property type="component" value="Unassembled WGS sequence"/>
</dbReference>
<evidence type="ECO:0000259" key="9">
    <source>
        <dbReference type="Pfam" id="PF00266"/>
    </source>
</evidence>
<feature type="domain" description="Aminotransferase class V" evidence="9">
    <location>
        <begin position="2"/>
        <end position="369"/>
    </location>
</feature>
<evidence type="ECO:0000256" key="6">
    <source>
        <dbReference type="ARBA" id="ARBA00023004"/>
    </source>
</evidence>
<keyword evidence="3" id="KW-0808">Transferase</keyword>
<dbReference type="STRING" id="84521.SAMN04487994_10041"/>
<dbReference type="InterPro" id="IPR015424">
    <property type="entry name" value="PyrdxlP-dep_Trfase"/>
</dbReference>
<dbReference type="InterPro" id="IPR015421">
    <property type="entry name" value="PyrdxlP-dep_Trfase_major"/>
</dbReference>
<dbReference type="Gene3D" id="3.40.640.10">
    <property type="entry name" value="Type I PLP-dependent aspartate aminotransferase-like (Major domain)"/>
    <property type="match status" value="1"/>
</dbReference>
<dbReference type="Gene3D" id="3.90.1150.10">
    <property type="entry name" value="Aspartate Aminotransferase, domain 1"/>
    <property type="match status" value="1"/>
</dbReference>
<comment type="similarity">
    <text evidence="2">Belongs to the class-V pyridoxal-phosphate-dependent aminotransferase family. NifS/IscS subfamily.</text>
</comment>
<keyword evidence="7" id="KW-0411">Iron-sulfur</keyword>
<evidence type="ECO:0000256" key="2">
    <source>
        <dbReference type="ARBA" id="ARBA00006490"/>
    </source>
</evidence>
<comment type="cofactor">
    <cofactor evidence="1">
        <name>pyridoxal 5'-phosphate</name>
        <dbReference type="ChEBI" id="CHEBI:597326"/>
    </cofactor>
</comment>
<dbReference type="GO" id="GO:0031071">
    <property type="term" value="F:cysteine desulfurase activity"/>
    <property type="evidence" value="ECO:0007669"/>
    <property type="project" value="UniProtKB-EC"/>
</dbReference>
<reference evidence="10 11" key="1">
    <citation type="submission" date="2017-09" db="EMBL/GenBank/DDBJ databases">
        <title>Bacterial strain isolated from the female urinary microbiota.</title>
        <authorList>
            <person name="Thomas-White K."/>
            <person name="Kumar N."/>
            <person name="Forster S."/>
            <person name="Putonti C."/>
            <person name="Lawley T."/>
            <person name="Wolfe A.J."/>
        </authorList>
    </citation>
    <scope>NUCLEOTIDE SEQUENCE [LARGE SCALE GENOMIC DNA]</scope>
    <source>
        <strain evidence="10 11">UMB0852</strain>
    </source>
</reference>
<name>A0A1G8J936_9LACT</name>
<sequence>MIYLDYAATTPMNKNVIHAMIQAMETYYGNPSSVHQEGKVARHELLKARQAIAAALKISRDHLYFTSGATEANNWALVSQAHQARSLNKGNHIISSSIEHPSVIETLEALKEEGFEITYIDPDPKTLQINVEDYLNNTMDRTIGWVAMAVNSEVGAILPVQELGQKARELNLWFHVDFVQALGKTALTVDEIACTSLSLSAHKIFGPKGMGLLYYHPFDERMILQPFIHGGGQERGMRSGTENTSGIIGFAKAIEEVTNHPIAPALEKIHNYLLDHLKQANLRYEMNGPSTPKAPHIVSIWLKGISAERALIQLDLKGLAVSAGSACSAGTVQDSPILKAYYPKESERWHESLRLSFGPQTTTQEIDALIEALEQLK</sequence>
<dbReference type="EMBL" id="PNHE01000023">
    <property type="protein sequence ID" value="PMC58156.1"/>
    <property type="molecule type" value="Genomic_DNA"/>
</dbReference>
<keyword evidence="11" id="KW-1185">Reference proteome</keyword>
<dbReference type="Gene3D" id="1.10.260.50">
    <property type="match status" value="1"/>
</dbReference>
<dbReference type="InterPro" id="IPR015422">
    <property type="entry name" value="PyrdxlP-dep_Trfase_small"/>
</dbReference>
<evidence type="ECO:0000256" key="5">
    <source>
        <dbReference type="ARBA" id="ARBA00022898"/>
    </source>
</evidence>
<comment type="caution">
    <text evidence="10">The sequence shown here is derived from an EMBL/GenBank/DDBJ whole genome shotgun (WGS) entry which is preliminary data.</text>
</comment>
<evidence type="ECO:0000256" key="8">
    <source>
        <dbReference type="ARBA" id="ARBA00050776"/>
    </source>
</evidence>
<evidence type="ECO:0000256" key="3">
    <source>
        <dbReference type="ARBA" id="ARBA00022679"/>
    </source>
</evidence>
<keyword evidence="5" id="KW-0663">Pyridoxal phosphate</keyword>
<dbReference type="InterPro" id="IPR000192">
    <property type="entry name" value="Aminotrans_V_dom"/>
</dbReference>
<evidence type="ECO:0000256" key="4">
    <source>
        <dbReference type="ARBA" id="ARBA00022723"/>
    </source>
</evidence>
<proteinExistence type="inferred from homology"/>
<dbReference type="InterPro" id="IPR016454">
    <property type="entry name" value="Cysteine_dSase"/>
</dbReference>
<dbReference type="AlphaFoldDB" id="A0A1G8J936"/>
<dbReference type="Pfam" id="PF00266">
    <property type="entry name" value="Aminotran_5"/>
    <property type="match status" value="1"/>
</dbReference>
<dbReference type="PIRSF" id="PIRSF005572">
    <property type="entry name" value="NifS"/>
    <property type="match status" value="1"/>
</dbReference>
<keyword evidence="4" id="KW-0479">Metal-binding</keyword>
<evidence type="ECO:0000256" key="7">
    <source>
        <dbReference type="ARBA" id="ARBA00023014"/>
    </source>
</evidence>
<comment type="catalytic activity">
    <reaction evidence="8">
        <text>(sulfur carrier)-H + L-cysteine = (sulfur carrier)-SH + L-alanine</text>
        <dbReference type="Rhea" id="RHEA:43892"/>
        <dbReference type="Rhea" id="RHEA-COMP:14737"/>
        <dbReference type="Rhea" id="RHEA-COMP:14739"/>
        <dbReference type="ChEBI" id="CHEBI:29917"/>
        <dbReference type="ChEBI" id="CHEBI:35235"/>
        <dbReference type="ChEBI" id="CHEBI:57972"/>
        <dbReference type="ChEBI" id="CHEBI:64428"/>
        <dbReference type="EC" id="2.8.1.7"/>
    </reaction>
</comment>
<evidence type="ECO:0000313" key="11">
    <source>
        <dbReference type="Proteomes" id="UP000235682"/>
    </source>
</evidence>
<organism evidence="10 11">
    <name type="scientific">Dolosicoccus paucivorans</name>
    <dbReference type="NCBI Taxonomy" id="84521"/>
    <lineage>
        <taxon>Bacteria</taxon>
        <taxon>Bacillati</taxon>
        <taxon>Bacillota</taxon>
        <taxon>Bacilli</taxon>
        <taxon>Lactobacillales</taxon>
        <taxon>Aerococcaceae</taxon>
        <taxon>Dolosicoccus</taxon>
    </lineage>
</organism>
<dbReference type="PANTHER" id="PTHR11601:SF34">
    <property type="entry name" value="CYSTEINE DESULFURASE"/>
    <property type="match status" value="1"/>
</dbReference>
<dbReference type="RefSeq" id="WP_092084074.1">
    <property type="nucleotide sequence ID" value="NZ_FNEL01000004.1"/>
</dbReference>
<protein>
    <submittedName>
        <fullName evidence="10">Cysteine desulfurase</fullName>
    </submittedName>
</protein>
<keyword evidence="6" id="KW-0408">Iron</keyword>
<dbReference type="GO" id="GO:0051536">
    <property type="term" value="F:iron-sulfur cluster binding"/>
    <property type="evidence" value="ECO:0007669"/>
    <property type="project" value="UniProtKB-KW"/>
</dbReference>
<dbReference type="SUPFAM" id="SSF53383">
    <property type="entry name" value="PLP-dependent transferases"/>
    <property type="match status" value="1"/>
</dbReference>
<dbReference type="PANTHER" id="PTHR11601">
    <property type="entry name" value="CYSTEINE DESULFURYLASE FAMILY MEMBER"/>
    <property type="match status" value="1"/>
</dbReference>
<gene>
    <name evidence="10" type="ORF">CJ205_05800</name>
</gene>
<accession>A0A1G8J936</accession>
<dbReference type="GO" id="GO:0046872">
    <property type="term" value="F:metal ion binding"/>
    <property type="evidence" value="ECO:0007669"/>
    <property type="project" value="UniProtKB-KW"/>
</dbReference>
<evidence type="ECO:0000256" key="1">
    <source>
        <dbReference type="ARBA" id="ARBA00001933"/>
    </source>
</evidence>